<keyword evidence="2" id="KW-1185">Reference proteome</keyword>
<dbReference type="EMBL" id="FNIX01000035">
    <property type="protein sequence ID" value="SDP98075.1"/>
    <property type="molecule type" value="Genomic_DNA"/>
</dbReference>
<evidence type="ECO:0000313" key="2">
    <source>
        <dbReference type="Proteomes" id="UP000199691"/>
    </source>
</evidence>
<proteinExistence type="predicted"/>
<name>A0A1H0X5R4_9PSEU</name>
<protein>
    <submittedName>
        <fullName evidence="1">Phytoene dehydrogenase-related protein</fullName>
    </submittedName>
</protein>
<organism evidence="1 2">
    <name type="scientific">Lentzea jiangxiensis</name>
    <dbReference type="NCBI Taxonomy" id="641025"/>
    <lineage>
        <taxon>Bacteria</taxon>
        <taxon>Bacillati</taxon>
        <taxon>Actinomycetota</taxon>
        <taxon>Actinomycetes</taxon>
        <taxon>Pseudonocardiales</taxon>
        <taxon>Pseudonocardiaceae</taxon>
        <taxon>Lentzea</taxon>
    </lineage>
</organism>
<gene>
    <name evidence="1" type="ORF">SAMN05421507_13540</name>
</gene>
<dbReference type="InterPro" id="IPR036188">
    <property type="entry name" value="FAD/NAD-bd_sf"/>
</dbReference>
<dbReference type="PANTHER" id="PTHR10668:SF105">
    <property type="entry name" value="DEHYDROGENASE-RELATED"/>
    <property type="match status" value="1"/>
</dbReference>
<dbReference type="Gene3D" id="3.50.50.60">
    <property type="entry name" value="FAD/NAD(P)-binding domain"/>
    <property type="match status" value="1"/>
</dbReference>
<dbReference type="STRING" id="641025.SAMN05421507_13540"/>
<accession>A0A1H0X5R4</accession>
<dbReference type="Pfam" id="PF13450">
    <property type="entry name" value="NAD_binding_8"/>
    <property type="match status" value="1"/>
</dbReference>
<sequence>MVTAVVVGSGPNGLAGAVRLAQHGVEVTVLEASDRLGGGARTTEKLVAGTLHDECSAVHPTAVLSPFLRNLGLERYGLRWRHPEVMLAHPLDDGTAAVMRGTAEETAAGLPGEDGERWLKAFGPLAAHVESAADDLLGSLLRWPSHPVHLARFGLRAAPPAALMRRWWRSPATQSLFLGVAAHVMHDLHAPMTSSVAAMLIAAGHRFGWPVAEGGSQAITDALTALLRDLGGKTVTGTKVESSSDLPDADVVLLDTAPSAAARILGDRLPPRVRRAYGRWRHGPAAFKVDFAVRGGVPWSNAGCGAAGTVHLGGGPDEVLRTAREVHRGTMPAAPFVLVGQQYLADPSRSAGDVHPVWAYAHVPRGHAGDATAAIVDQIERFAPGFGERIVAHSAKDPAELERGNPNYVGGNILTGANDPLQLVFRPRLTPHSYDTGVPGAYLCSAATPPGAGVHGMGGYHAAGRALATLGTRAGRTTTS</sequence>
<dbReference type="OrthoDB" id="833207at2"/>
<dbReference type="Proteomes" id="UP000199691">
    <property type="component" value="Unassembled WGS sequence"/>
</dbReference>
<dbReference type="SUPFAM" id="SSF51905">
    <property type="entry name" value="FAD/NAD(P)-binding domain"/>
    <property type="match status" value="1"/>
</dbReference>
<evidence type="ECO:0000313" key="1">
    <source>
        <dbReference type="EMBL" id="SDP98075.1"/>
    </source>
</evidence>
<reference evidence="2" key="1">
    <citation type="submission" date="2016-10" db="EMBL/GenBank/DDBJ databases">
        <authorList>
            <person name="Varghese N."/>
            <person name="Submissions S."/>
        </authorList>
    </citation>
    <scope>NUCLEOTIDE SEQUENCE [LARGE SCALE GENOMIC DNA]</scope>
    <source>
        <strain evidence="2">CGMCC 4.6609</strain>
    </source>
</reference>
<dbReference type="AlphaFoldDB" id="A0A1H0X5R4"/>
<dbReference type="PANTHER" id="PTHR10668">
    <property type="entry name" value="PHYTOENE DEHYDROGENASE"/>
    <property type="match status" value="1"/>
</dbReference>